<keyword evidence="5" id="KW-0175">Coiled coil</keyword>
<evidence type="ECO:0000313" key="8">
    <source>
        <dbReference type="EMBL" id="MBY0098823.1"/>
    </source>
</evidence>
<keyword evidence="3 6" id="KW-1133">Transmembrane helix</keyword>
<evidence type="ECO:0000313" key="9">
    <source>
        <dbReference type="Proteomes" id="UP000769780"/>
    </source>
</evidence>
<evidence type="ECO:0000256" key="5">
    <source>
        <dbReference type="SAM" id="Coils"/>
    </source>
</evidence>
<feature type="transmembrane region" description="Helical" evidence="6">
    <location>
        <begin position="82"/>
        <end position="99"/>
    </location>
</feature>
<feature type="domain" description="DUF1232" evidence="7">
    <location>
        <begin position="87"/>
        <end position="122"/>
    </location>
</feature>
<sequence>MFWNRKAEEIDDDRIKEKNAEANNKAKEYLNDKDKLRKLIFDAEAKVKNKEDKKGFVKETWDSLKSMFELVRAYIKGDYRNIPYGSLVLIVGAILYFVMPADAIPDVIAGLGFTDDAAVIGFTLRQVKADLDKFNAWKREQEQEEKE</sequence>
<evidence type="ECO:0000256" key="2">
    <source>
        <dbReference type="ARBA" id="ARBA00022692"/>
    </source>
</evidence>
<keyword evidence="4 6" id="KW-0472">Membrane</keyword>
<evidence type="ECO:0000256" key="1">
    <source>
        <dbReference type="ARBA" id="ARBA00004127"/>
    </source>
</evidence>
<dbReference type="InterPro" id="IPR010652">
    <property type="entry name" value="DUF1232"/>
</dbReference>
<comment type="caution">
    <text evidence="8">The sequence shown here is derived from an EMBL/GenBank/DDBJ whole genome shotgun (WGS) entry which is preliminary data.</text>
</comment>
<keyword evidence="2 6" id="KW-0812">Transmembrane</keyword>
<evidence type="ECO:0000256" key="3">
    <source>
        <dbReference type="ARBA" id="ARBA00022989"/>
    </source>
</evidence>
<feature type="coiled-coil region" evidence="5">
    <location>
        <begin position="12"/>
        <end position="53"/>
    </location>
</feature>
<dbReference type="Pfam" id="PF06803">
    <property type="entry name" value="DUF1232"/>
    <property type="match status" value="1"/>
</dbReference>
<keyword evidence="9" id="KW-1185">Reference proteome</keyword>
<accession>A0ABS7K982</accession>
<evidence type="ECO:0000256" key="6">
    <source>
        <dbReference type="SAM" id="Phobius"/>
    </source>
</evidence>
<dbReference type="EMBL" id="JACWFH010000029">
    <property type="protein sequence ID" value="MBY0098823.1"/>
    <property type="molecule type" value="Genomic_DNA"/>
</dbReference>
<dbReference type="Proteomes" id="UP000769780">
    <property type="component" value="Unassembled WGS sequence"/>
</dbReference>
<name>A0ABS7K982_9BACI</name>
<comment type="subcellular location">
    <subcellularLocation>
        <location evidence="1">Endomembrane system</location>
        <topology evidence="1">Multi-pass membrane protein</topology>
    </subcellularLocation>
</comment>
<reference evidence="8 9" key="1">
    <citation type="submission" date="2020-07" db="EMBL/GenBank/DDBJ databases">
        <title>Fungal Genomes of the International Space Station.</title>
        <authorList>
            <person name="Seuylemezian A."/>
            <person name="Singh N.K."/>
            <person name="Wood J."/>
            <person name="Venkateswaran K."/>
        </authorList>
    </citation>
    <scope>NUCLEOTIDE SEQUENCE [LARGE SCALE GENOMIC DNA]</scope>
    <source>
        <strain evidence="8 9">PL-B2</strain>
    </source>
</reference>
<protein>
    <submittedName>
        <fullName evidence="8">DUF1232 domain-containing protein</fullName>
    </submittedName>
</protein>
<proteinExistence type="predicted"/>
<dbReference type="RefSeq" id="WP_221875043.1">
    <property type="nucleotide sequence ID" value="NZ_JACWFH010000029.1"/>
</dbReference>
<gene>
    <name evidence="8" type="ORF">H0185_18825</name>
</gene>
<evidence type="ECO:0000259" key="7">
    <source>
        <dbReference type="Pfam" id="PF06803"/>
    </source>
</evidence>
<evidence type="ECO:0000256" key="4">
    <source>
        <dbReference type="ARBA" id="ARBA00023136"/>
    </source>
</evidence>
<organism evidence="8 9">
    <name type="scientific">Mesobacillus maritimus</name>
    <dbReference type="NCBI Taxonomy" id="1643336"/>
    <lineage>
        <taxon>Bacteria</taxon>
        <taxon>Bacillati</taxon>
        <taxon>Bacillota</taxon>
        <taxon>Bacilli</taxon>
        <taxon>Bacillales</taxon>
        <taxon>Bacillaceae</taxon>
        <taxon>Mesobacillus</taxon>
    </lineage>
</organism>